<dbReference type="EMBL" id="MPIN01000036">
    <property type="protein sequence ID" value="OJH33476.1"/>
    <property type="molecule type" value="Genomic_DNA"/>
</dbReference>
<dbReference type="RefSeq" id="WP_071905484.1">
    <property type="nucleotide sequence ID" value="NZ_MPIN01000036.1"/>
</dbReference>
<dbReference type="SMART" id="SM00220">
    <property type="entry name" value="S_TKc"/>
    <property type="match status" value="1"/>
</dbReference>
<dbReference type="PANTHER" id="PTHR43671">
    <property type="entry name" value="SERINE/THREONINE-PROTEIN KINASE NEK"/>
    <property type="match status" value="1"/>
</dbReference>
<dbReference type="PROSITE" id="PS50011">
    <property type="entry name" value="PROTEIN_KINASE_DOM"/>
    <property type="match status" value="1"/>
</dbReference>
<keyword evidence="2" id="KW-0808">Transferase</keyword>
<dbReference type="Gene3D" id="3.30.200.20">
    <property type="entry name" value="Phosphorylase Kinase, domain 1"/>
    <property type="match status" value="1"/>
</dbReference>
<comment type="caution">
    <text evidence="7">The sequence shown here is derived from an EMBL/GenBank/DDBJ whole genome shotgun (WGS) entry which is preliminary data.</text>
</comment>
<dbReference type="Proteomes" id="UP000182229">
    <property type="component" value="Unassembled WGS sequence"/>
</dbReference>
<dbReference type="Pfam" id="PF00069">
    <property type="entry name" value="Pkinase"/>
    <property type="match status" value="1"/>
</dbReference>
<dbReference type="SUPFAM" id="SSF56112">
    <property type="entry name" value="Protein kinase-like (PK-like)"/>
    <property type="match status" value="1"/>
</dbReference>
<evidence type="ECO:0000313" key="7">
    <source>
        <dbReference type="EMBL" id="OJH33476.1"/>
    </source>
</evidence>
<evidence type="ECO:0000256" key="1">
    <source>
        <dbReference type="ARBA" id="ARBA00012513"/>
    </source>
</evidence>
<keyword evidence="3" id="KW-0547">Nucleotide-binding</keyword>
<keyword evidence="5" id="KW-0067">ATP-binding</keyword>
<dbReference type="GO" id="GO:0004674">
    <property type="term" value="F:protein serine/threonine kinase activity"/>
    <property type="evidence" value="ECO:0007669"/>
    <property type="project" value="UniProtKB-EC"/>
</dbReference>
<dbReference type="EC" id="2.7.11.1" evidence="1"/>
<evidence type="ECO:0000313" key="8">
    <source>
        <dbReference type="Proteomes" id="UP000182229"/>
    </source>
</evidence>
<sequence>MEVGNVIVFQCLTFNFEGFRYEVFRTQVEHRDYDKLLLAWRQPLGGGPRSQVILKPLQIGGSDHEKRERAWEEVQLATYLDHHGIAKVYGFTFCDDVSYVVMEHMRGCYLLTAMDFALLVGRRLSPAFAAYVAAEVADALDYAHRRTAGDRDPLHIVHRAVGPMRIRLGYDGRVKLMNFGAAYSELRERLKTPPGLLRGDPTYCAPEVLRAVMKSNGNRAAPVIAGAVDGRADVFSLGLVLLEMLLAEYPLDPSEAPVQSVPQGFASGVRAERTAQLGLDVLAYRLLRFDPAAAERQLEFAPAPLRSIVRRALQPEPSERFTAGQMRDELHAYLSTVDPLVSGAEIAAELKAIMEAAARVKRLTANPIERTALTPDEEGDSRE</sequence>
<evidence type="ECO:0000256" key="4">
    <source>
        <dbReference type="ARBA" id="ARBA00022777"/>
    </source>
</evidence>
<feature type="domain" description="Protein kinase" evidence="6">
    <location>
        <begin position="9"/>
        <end position="334"/>
    </location>
</feature>
<keyword evidence="4" id="KW-0418">Kinase</keyword>
<dbReference type="InterPro" id="IPR050660">
    <property type="entry name" value="NEK_Ser/Thr_kinase"/>
</dbReference>
<dbReference type="InterPro" id="IPR011009">
    <property type="entry name" value="Kinase-like_dom_sf"/>
</dbReference>
<evidence type="ECO:0000256" key="2">
    <source>
        <dbReference type="ARBA" id="ARBA00022679"/>
    </source>
</evidence>
<evidence type="ECO:0000259" key="6">
    <source>
        <dbReference type="PROSITE" id="PS50011"/>
    </source>
</evidence>
<keyword evidence="8" id="KW-1185">Reference proteome</keyword>
<evidence type="ECO:0000256" key="3">
    <source>
        <dbReference type="ARBA" id="ARBA00022741"/>
    </source>
</evidence>
<dbReference type="GO" id="GO:0005524">
    <property type="term" value="F:ATP binding"/>
    <property type="evidence" value="ECO:0007669"/>
    <property type="project" value="UniProtKB-KW"/>
</dbReference>
<gene>
    <name evidence="7" type="ORF">BON30_48530</name>
</gene>
<dbReference type="Gene3D" id="1.10.510.10">
    <property type="entry name" value="Transferase(Phosphotransferase) domain 1"/>
    <property type="match status" value="1"/>
</dbReference>
<reference evidence="7 8" key="2">
    <citation type="submission" date="2016-12" db="EMBL/GenBank/DDBJ databases">
        <title>Draft Genome Sequence of Cystobacter ferrugineus Strain Cbfe23.</title>
        <authorList>
            <person name="Akbar S."/>
            <person name="Dowd S.E."/>
            <person name="Stevens D.C."/>
        </authorList>
    </citation>
    <scope>NUCLEOTIDE SEQUENCE [LARGE SCALE GENOMIC DNA]</scope>
    <source>
        <strain evidence="7 8">Cbfe23</strain>
    </source>
</reference>
<protein>
    <recommendedName>
        <fullName evidence="1">non-specific serine/threonine protein kinase</fullName>
        <ecNumber evidence="1">2.7.11.1</ecNumber>
    </recommendedName>
</protein>
<organism evidence="7 8">
    <name type="scientific">Cystobacter ferrugineus</name>
    <dbReference type="NCBI Taxonomy" id="83449"/>
    <lineage>
        <taxon>Bacteria</taxon>
        <taxon>Pseudomonadati</taxon>
        <taxon>Myxococcota</taxon>
        <taxon>Myxococcia</taxon>
        <taxon>Myxococcales</taxon>
        <taxon>Cystobacterineae</taxon>
        <taxon>Archangiaceae</taxon>
        <taxon>Cystobacter</taxon>
    </lineage>
</organism>
<name>A0A1L9AU04_9BACT</name>
<dbReference type="STRING" id="83449.BON30_48530"/>
<proteinExistence type="predicted"/>
<evidence type="ECO:0000256" key="5">
    <source>
        <dbReference type="ARBA" id="ARBA00022840"/>
    </source>
</evidence>
<dbReference type="PANTHER" id="PTHR43671:SF13">
    <property type="entry name" value="SERINE_THREONINE-PROTEIN KINASE NEK2"/>
    <property type="match status" value="1"/>
</dbReference>
<dbReference type="InterPro" id="IPR000719">
    <property type="entry name" value="Prot_kinase_dom"/>
</dbReference>
<reference evidence="8" key="1">
    <citation type="submission" date="2016-11" db="EMBL/GenBank/DDBJ databases">
        <authorList>
            <person name="Shukria A."/>
            <person name="Stevens D.C."/>
        </authorList>
    </citation>
    <scope>NUCLEOTIDE SEQUENCE [LARGE SCALE GENOMIC DNA]</scope>
    <source>
        <strain evidence="8">Cbfe23</strain>
    </source>
</reference>
<dbReference type="AlphaFoldDB" id="A0A1L9AU04"/>
<accession>A0A1L9AU04</accession>